<evidence type="ECO:0000313" key="2">
    <source>
        <dbReference type="EMBL" id="QTD45046.1"/>
    </source>
</evidence>
<dbReference type="AlphaFoldDB" id="A0A975H3B2"/>
<protein>
    <submittedName>
        <fullName evidence="2">PilN domain-containing protein</fullName>
    </submittedName>
</protein>
<name>A0A975H3B2_9BURK</name>
<feature type="transmembrane region" description="Helical" evidence="1">
    <location>
        <begin position="181"/>
        <end position="204"/>
    </location>
</feature>
<proteinExistence type="predicted"/>
<dbReference type="Proteomes" id="UP000663903">
    <property type="component" value="Chromosome"/>
</dbReference>
<reference evidence="2" key="1">
    <citation type="submission" date="2021-03" db="EMBL/GenBank/DDBJ databases">
        <title>Ottowia sp. 27C isolated from the cloaca of a Giant Asian pond turtle (Heosemys grandis).</title>
        <authorList>
            <person name="Spergser J."/>
            <person name="Busse H.-J."/>
        </authorList>
    </citation>
    <scope>NUCLEOTIDE SEQUENCE</scope>
    <source>
        <strain evidence="2">27C</strain>
    </source>
</reference>
<organism evidence="2 3">
    <name type="scientific">Ottowia testudinis</name>
    <dbReference type="NCBI Taxonomy" id="2816950"/>
    <lineage>
        <taxon>Bacteria</taxon>
        <taxon>Pseudomonadati</taxon>
        <taxon>Pseudomonadota</taxon>
        <taxon>Betaproteobacteria</taxon>
        <taxon>Burkholderiales</taxon>
        <taxon>Comamonadaceae</taxon>
        <taxon>Ottowia</taxon>
    </lineage>
</organism>
<evidence type="ECO:0000313" key="3">
    <source>
        <dbReference type="Proteomes" id="UP000663903"/>
    </source>
</evidence>
<dbReference type="KEGG" id="otd:J1M35_18765"/>
<dbReference type="PANTHER" id="PTHR40278">
    <property type="entry name" value="DNA UTILIZATION PROTEIN HOFN"/>
    <property type="match status" value="1"/>
</dbReference>
<dbReference type="InterPro" id="IPR052534">
    <property type="entry name" value="Extracell_DNA_Util/SecSys_Comp"/>
</dbReference>
<dbReference type="InterPro" id="IPR007813">
    <property type="entry name" value="PilN"/>
</dbReference>
<keyword evidence="3" id="KW-1185">Reference proteome</keyword>
<dbReference type="RefSeq" id="WP_208008798.1">
    <property type="nucleotide sequence ID" value="NZ_CP071796.1"/>
</dbReference>
<keyword evidence="1" id="KW-0812">Transmembrane</keyword>
<dbReference type="Pfam" id="PF05137">
    <property type="entry name" value="PilN"/>
    <property type="match status" value="1"/>
</dbReference>
<dbReference type="PANTHER" id="PTHR40278:SF1">
    <property type="entry name" value="DNA UTILIZATION PROTEIN HOFN"/>
    <property type="match status" value="1"/>
</dbReference>
<keyword evidence="1" id="KW-0472">Membrane</keyword>
<dbReference type="EMBL" id="CP071796">
    <property type="protein sequence ID" value="QTD45046.1"/>
    <property type="molecule type" value="Genomic_DNA"/>
</dbReference>
<sequence>MSTIRVKPAVRLRAAWDRLAWGLSELRRTLIARGMWPASSIQAVSLVGRPVRIIGTRVVSAGAAHDATSLLVPHEAGLWGEFRLPDMPRRSLAAAVHEAMWRVSPLPPDQVVSVWRSEPDADGGWLITWGLCPNAILEQGLVQTSLPADAPVYLARTDDEALSVHGPAMAEQDRRQRRLDLLYVSVLLVLAAALALPALMPLVLKRQAVVRAVQHVSTVEPMAAPLRVQLDELRQQARVAQELRQSIDHSLPLASVLDRLAVALPDDTWLDRFEVNGDQIRISGLTSNAADLMARVSKQPDFAEVRATAATVRDDAQNKERFGFEMRWRGGVSKS</sequence>
<accession>A0A975H3B2</accession>
<evidence type="ECO:0000256" key="1">
    <source>
        <dbReference type="SAM" id="Phobius"/>
    </source>
</evidence>
<gene>
    <name evidence="2" type="ORF">J1M35_18765</name>
</gene>
<keyword evidence="1" id="KW-1133">Transmembrane helix</keyword>